<feature type="domain" description="Glycoside hydrolase family 57 N-terminal" evidence="6">
    <location>
        <begin position="7"/>
        <end position="427"/>
    </location>
</feature>
<dbReference type="AlphaFoldDB" id="A0A538U678"/>
<dbReference type="Pfam" id="PF09210">
    <property type="entry name" value="BE_C"/>
    <property type="match status" value="1"/>
</dbReference>
<evidence type="ECO:0000256" key="2">
    <source>
        <dbReference type="ARBA" id="ARBA00023277"/>
    </source>
</evidence>
<reference evidence="8 9" key="1">
    <citation type="journal article" date="2019" name="Nat. Microbiol.">
        <title>Mediterranean grassland soil C-N compound turnover is dependent on rainfall and depth, and is mediated by genomically divergent microorganisms.</title>
        <authorList>
            <person name="Diamond S."/>
            <person name="Andeer P.F."/>
            <person name="Li Z."/>
            <person name="Crits-Christoph A."/>
            <person name="Burstein D."/>
            <person name="Anantharaman K."/>
            <person name="Lane K.R."/>
            <person name="Thomas B.C."/>
            <person name="Pan C."/>
            <person name="Northen T.R."/>
            <person name="Banfield J.F."/>
        </authorList>
    </citation>
    <scope>NUCLEOTIDE SEQUENCE [LARGE SCALE GENOMIC DNA]</scope>
    <source>
        <strain evidence="8">WS_11</strain>
    </source>
</reference>
<dbReference type="SUPFAM" id="SSF88688">
    <property type="entry name" value="Families 57/38 glycoside transferase middle domain"/>
    <property type="match status" value="1"/>
</dbReference>
<dbReference type="InterPro" id="IPR028995">
    <property type="entry name" value="Glyco_hydro_57/38_cen_sf"/>
</dbReference>
<evidence type="ECO:0000256" key="3">
    <source>
        <dbReference type="PIRSR" id="PIRSR640042-1"/>
    </source>
</evidence>
<dbReference type="Gene3D" id="1.20.1430.10">
    <property type="entry name" value="Families 57/38 glycoside transferase, middle domain"/>
    <property type="match status" value="1"/>
</dbReference>
<evidence type="ECO:0000256" key="1">
    <source>
        <dbReference type="ARBA" id="ARBA00006821"/>
    </source>
</evidence>
<protein>
    <submittedName>
        <fullName evidence="8">DUF1957 domain-containing protein</fullName>
    </submittedName>
</protein>
<feature type="domain" description="1,4-alpha-glucan branching enzyme C-terminal" evidence="7">
    <location>
        <begin position="460"/>
        <end position="564"/>
    </location>
</feature>
<dbReference type="InterPro" id="IPR011330">
    <property type="entry name" value="Glyco_hydro/deAcase_b/a-brl"/>
</dbReference>
<dbReference type="InterPro" id="IPR027291">
    <property type="entry name" value="Glyco_hydro_38_N_sf"/>
</dbReference>
<dbReference type="EMBL" id="VBPB01000165">
    <property type="protein sequence ID" value="TMQ71401.1"/>
    <property type="molecule type" value="Genomic_DNA"/>
</dbReference>
<dbReference type="Proteomes" id="UP000319771">
    <property type="component" value="Unassembled WGS sequence"/>
</dbReference>
<evidence type="ECO:0000313" key="8">
    <source>
        <dbReference type="EMBL" id="TMQ71401.1"/>
    </source>
</evidence>
<proteinExistence type="inferred from homology"/>
<comment type="similarity">
    <text evidence="1 5">Belongs to the glycosyl hydrolase 57 family.</text>
</comment>
<evidence type="ECO:0000256" key="5">
    <source>
        <dbReference type="RuleBase" id="RU361196"/>
    </source>
</evidence>
<evidence type="ECO:0000259" key="7">
    <source>
        <dbReference type="Pfam" id="PF09210"/>
    </source>
</evidence>
<evidence type="ECO:0000259" key="6">
    <source>
        <dbReference type="Pfam" id="PF03065"/>
    </source>
</evidence>
<feature type="binding site" evidence="4">
    <location>
        <position position="497"/>
    </location>
    <ligand>
        <name>substrate</name>
    </ligand>
</feature>
<evidence type="ECO:0000313" key="9">
    <source>
        <dbReference type="Proteomes" id="UP000319771"/>
    </source>
</evidence>
<dbReference type="Pfam" id="PF03065">
    <property type="entry name" value="Glyco_hydro_57"/>
    <property type="match status" value="1"/>
</dbReference>
<dbReference type="GO" id="GO:0003844">
    <property type="term" value="F:1,4-alpha-glucan branching enzyme activity"/>
    <property type="evidence" value="ECO:0007669"/>
    <property type="project" value="InterPro"/>
</dbReference>
<feature type="binding site" evidence="4">
    <location>
        <position position="285"/>
    </location>
    <ligand>
        <name>substrate</name>
    </ligand>
</feature>
<name>A0A538U678_UNCEI</name>
<feature type="binding site" evidence="4">
    <location>
        <position position="431"/>
    </location>
    <ligand>
        <name>substrate</name>
    </ligand>
</feature>
<dbReference type="GO" id="GO:0030979">
    <property type="term" value="P:alpha-glucan biosynthetic process"/>
    <property type="evidence" value="ECO:0007669"/>
    <property type="project" value="InterPro"/>
</dbReference>
<dbReference type="GO" id="GO:0005576">
    <property type="term" value="C:extracellular region"/>
    <property type="evidence" value="ECO:0007669"/>
    <property type="project" value="TreeGrafter"/>
</dbReference>
<evidence type="ECO:0000256" key="4">
    <source>
        <dbReference type="PIRSR" id="PIRSR640042-2"/>
    </source>
</evidence>
<accession>A0A538U678</accession>
<sequence>MPARAFTFVLHSHLPWVLHHGRWPHGVDWLNEATAETYLPLWRVLHDRAQDGRPLGVTLGLTPVLCEQLAHPEFQREFLAYLEQKIAAAAEDRAWFNRSGEPALSALAARWERFYRGSLEDFMGPHGPNLVARFRRLEERGAIEVITCGATHGYLPLLSSDRAASGQLRTAVATHRRHFGRAPRGVWLPECAYRPAGRWEAPEGSPAPATMRRGVEELLAEHGLRYFFVDTHLLSGGKPLGVYADRFQALHHIVRDEGGETTRPGQPPYRPYWVGAAAAVACFGRDPVTAMQVWSGEHGYPGDGAYLDFHKKRFPGGHRYWSVTHPKADLAHKQVYRPEAAEARAPEHAAHFVALLERTLGVAAAHQSAPAVICAMFDTELFGHWWFEGPQFLAEVLDRCARIEGLATPSAGELIETERPREVVALPEGSWGDGGAHQVWLNDATRWTWPLVHAAEARFESLATMAAGVAPTGSAEPLLERLLRQAGRELLLLESSDWQFLITTFAARDYAELRVTEHAEAFERLATLAERRAAGGALSESDEMFLTECERRDSLFPEFDWRGYARQGTAEAAAR</sequence>
<feature type="active site" description="Nucleophile" evidence="3">
    <location>
        <position position="190"/>
    </location>
</feature>
<feature type="active site" description="Proton donor" evidence="3">
    <location>
        <position position="378"/>
    </location>
</feature>
<dbReference type="PANTHER" id="PTHR41695">
    <property type="entry name" value="1,4-ALPHA-GLUCAN BRANCHING ENZYME RV3031-RELATED"/>
    <property type="match status" value="1"/>
</dbReference>
<feature type="binding site" evidence="4">
    <location>
        <position position="302"/>
    </location>
    <ligand>
        <name>substrate</name>
    </ligand>
</feature>
<gene>
    <name evidence="8" type="ORF">E6K81_10160</name>
</gene>
<dbReference type="InterPro" id="IPR037090">
    <property type="entry name" value="57_glycoside_trans_central"/>
</dbReference>
<comment type="caution">
    <text evidence="8">The sequence shown here is derived from an EMBL/GenBank/DDBJ whole genome shotgun (WGS) entry which is preliminary data.</text>
</comment>
<dbReference type="SUPFAM" id="SSF88713">
    <property type="entry name" value="Glycoside hydrolase/deacetylase"/>
    <property type="match status" value="1"/>
</dbReference>
<dbReference type="InterPro" id="IPR040042">
    <property type="entry name" value="Branching_enz_MT3115-like"/>
</dbReference>
<organism evidence="8 9">
    <name type="scientific">Eiseniibacteriota bacterium</name>
    <dbReference type="NCBI Taxonomy" id="2212470"/>
    <lineage>
        <taxon>Bacteria</taxon>
        <taxon>Candidatus Eiseniibacteriota</taxon>
    </lineage>
</organism>
<dbReference type="InterPro" id="IPR004300">
    <property type="entry name" value="Glyco_hydro_57_N"/>
</dbReference>
<dbReference type="PANTHER" id="PTHR41695:SF1">
    <property type="entry name" value="1,4-ALPHA-GLUCAN BRANCHING ENZYME TK1436"/>
    <property type="match status" value="1"/>
</dbReference>
<dbReference type="Gene3D" id="3.20.110.10">
    <property type="entry name" value="Glycoside hydrolase 38, N terminal domain"/>
    <property type="match status" value="1"/>
</dbReference>
<dbReference type="InterPro" id="IPR015293">
    <property type="entry name" value="BE_C"/>
</dbReference>
<keyword evidence="2 5" id="KW-0119">Carbohydrate metabolism</keyword>